<proteinExistence type="inferred from homology"/>
<dbReference type="GO" id="GO:0016717">
    <property type="term" value="F:oxidoreductase activity, acting on paired donors, with oxidation of a pair of donors resulting in the reduction of molecular oxygen to two molecules of water"/>
    <property type="evidence" value="ECO:0007669"/>
    <property type="project" value="InterPro"/>
</dbReference>
<name>A0A1M6RN23_PSETH</name>
<evidence type="ECO:0000256" key="8">
    <source>
        <dbReference type="ARBA" id="ARBA00023136"/>
    </source>
</evidence>
<dbReference type="GO" id="GO:0006631">
    <property type="term" value="P:fatty acid metabolic process"/>
    <property type="evidence" value="ECO:0007669"/>
    <property type="project" value="UniProtKB-KW"/>
</dbReference>
<evidence type="ECO:0000256" key="6">
    <source>
        <dbReference type="ARBA" id="ARBA00023002"/>
    </source>
</evidence>
<evidence type="ECO:0000256" key="7">
    <source>
        <dbReference type="ARBA" id="ARBA00023098"/>
    </source>
</evidence>
<evidence type="ECO:0000256" key="1">
    <source>
        <dbReference type="ARBA" id="ARBA00004141"/>
    </source>
</evidence>
<comment type="similarity">
    <text evidence="2">Belongs to the fatty acid desaturase type 2 family.</text>
</comment>
<evidence type="ECO:0000313" key="10">
    <source>
        <dbReference type="EMBL" id="SHK33855.1"/>
    </source>
</evidence>
<evidence type="ECO:0000256" key="2">
    <source>
        <dbReference type="ARBA" id="ARBA00008749"/>
    </source>
</evidence>
<keyword evidence="4" id="KW-0276">Fatty acid metabolism</keyword>
<keyword evidence="3" id="KW-0812">Transmembrane</keyword>
<keyword evidence="7" id="KW-0443">Lipid metabolism</keyword>
<evidence type="ECO:0000256" key="3">
    <source>
        <dbReference type="ARBA" id="ARBA00022692"/>
    </source>
</evidence>
<reference evidence="10 11" key="1">
    <citation type="submission" date="2016-11" db="EMBL/GenBank/DDBJ databases">
        <authorList>
            <person name="Jaros S."/>
            <person name="Januszkiewicz K."/>
            <person name="Wedrychowicz H."/>
        </authorList>
    </citation>
    <scope>NUCLEOTIDE SEQUENCE [LARGE SCALE GENOMIC DNA]</scope>
    <source>
        <strain evidence="10 11">DSM 43832</strain>
    </source>
</reference>
<keyword evidence="5" id="KW-1133">Transmembrane helix</keyword>
<evidence type="ECO:0008006" key="12">
    <source>
        <dbReference type="Google" id="ProtNLM"/>
    </source>
</evidence>
<dbReference type="EMBL" id="FRAP01000005">
    <property type="protein sequence ID" value="SHK33855.1"/>
    <property type="molecule type" value="Genomic_DNA"/>
</dbReference>
<keyword evidence="6" id="KW-0560">Oxidoreductase</keyword>
<keyword evidence="11" id="KW-1185">Reference proteome</keyword>
<dbReference type="STRING" id="1848.SAMN05443637_10576"/>
<feature type="region of interest" description="Disordered" evidence="9">
    <location>
        <begin position="19"/>
        <end position="38"/>
    </location>
</feature>
<evidence type="ECO:0000313" key="11">
    <source>
        <dbReference type="Proteomes" id="UP000184363"/>
    </source>
</evidence>
<keyword evidence="8" id="KW-0472">Membrane</keyword>
<dbReference type="InterPro" id="IPR015876">
    <property type="entry name" value="Acyl-CoA_DS"/>
</dbReference>
<dbReference type="Proteomes" id="UP000184363">
    <property type="component" value="Unassembled WGS sequence"/>
</dbReference>
<dbReference type="GO" id="GO:0016020">
    <property type="term" value="C:membrane"/>
    <property type="evidence" value="ECO:0007669"/>
    <property type="project" value="UniProtKB-SubCell"/>
</dbReference>
<dbReference type="AlphaFoldDB" id="A0A1M6RN23"/>
<evidence type="ECO:0000256" key="4">
    <source>
        <dbReference type="ARBA" id="ARBA00022832"/>
    </source>
</evidence>
<gene>
    <name evidence="10" type="ORF">SAMN05443637_10576</name>
</gene>
<evidence type="ECO:0000256" key="9">
    <source>
        <dbReference type="SAM" id="MobiDB-lite"/>
    </source>
</evidence>
<accession>A0A1M6RN23</accession>
<organism evidence="10 11">
    <name type="scientific">Pseudonocardia thermophila</name>
    <dbReference type="NCBI Taxonomy" id="1848"/>
    <lineage>
        <taxon>Bacteria</taxon>
        <taxon>Bacillati</taxon>
        <taxon>Actinomycetota</taxon>
        <taxon>Actinomycetes</taxon>
        <taxon>Pseudonocardiales</taxon>
        <taxon>Pseudonocardiaceae</taxon>
        <taxon>Pseudonocardia</taxon>
    </lineage>
</organism>
<sequence>MAISGSCAIQGNVLDRVADHRRHHASADREGDPHSPWLHGPSALAVAKGFLHAHLGWFFDRAETNHKRFIPDLLADSAIVEVARTFGRG</sequence>
<comment type="subcellular location">
    <subcellularLocation>
        <location evidence="1">Membrane</location>
        <topology evidence="1">Multi-pass membrane protein</topology>
    </subcellularLocation>
</comment>
<dbReference type="PANTHER" id="PTHR11351">
    <property type="entry name" value="ACYL-COA DESATURASE"/>
    <property type="match status" value="1"/>
</dbReference>
<evidence type="ECO:0000256" key="5">
    <source>
        <dbReference type="ARBA" id="ARBA00022989"/>
    </source>
</evidence>
<protein>
    <recommendedName>
        <fullName evidence="12">Stearoyl-CoA desaturase (Delta-9 desaturase)</fullName>
    </recommendedName>
</protein>